<dbReference type="OrthoDB" id="5493262at2"/>
<dbReference type="Proteomes" id="UP000215896">
    <property type="component" value="Unassembled WGS sequence"/>
</dbReference>
<feature type="region of interest" description="Disordered" evidence="1">
    <location>
        <begin position="244"/>
        <end position="273"/>
    </location>
</feature>
<comment type="caution">
    <text evidence="2">The sequence shown here is derived from an EMBL/GenBank/DDBJ whole genome shotgun (WGS) entry which is preliminary data.</text>
</comment>
<dbReference type="RefSeq" id="WP_094355188.1">
    <property type="nucleotide sequence ID" value="NZ_NMVK01000001.1"/>
</dbReference>
<organism evidence="2 3">
    <name type="scientific">Enemella evansiae</name>
    <dbReference type="NCBI Taxonomy" id="2016499"/>
    <lineage>
        <taxon>Bacteria</taxon>
        <taxon>Bacillati</taxon>
        <taxon>Actinomycetota</taxon>
        <taxon>Actinomycetes</taxon>
        <taxon>Propionibacteriales</taxon>
        <taxon>Propionibacteriaceae</taxon>
        <taxon>Enemella</taxon>
    </lineage>
</organism>
<proteinExistence type="predicted"/>
<name>A0A255GAD7_9ACTN</name>
<evidence type="ECO:0000313" key="2">
    <source>
        <dbReference type="EMBL" id="OYO12879.1"/>
    </source>
</evidence>
<gene>
    <name evidence="2" type="ORF">CGZ94_13390</name>
</gene>
<evidence type="ECO:0000256" key="1">
    <source>
        <dbReference type="SAM" id="MobiDB-lite"/>
    </source>
</evidence>
<dbReference type="AlphaFoldDB" id="A0A255GAD7"/>
<evidence type="ECO:0000313" key="3">
    <source>
        <dbReference type="Proteomes" id="UP000215896"/>
    </source>
</evidence>
<dbReference type="Pfam" id="PF07920">
    <property type="entry name" value="DUF1684"/>
    <property type="match status" value="1"/>
</dbReference>
<accession>A0A4R6LUF4</accession>
<dbReference type="InterPro" id="IPR012467">
    <property type="entry name" value="DUF1684"/>
</dbReference>
<sequence>MDAAQNQQAKQDWLDFRRAREDELRRPYGWLTLQSFHWLPETPTELPGLPGRWSTDGEQAFCDADPGDQLVADGEPLAGRSAVTVAETGRIPWLRHGDREIELLRRGGRLAIRVRAQSSPERESFRGIPVYDYDPVWVIPARFTAYPPGRIADVGTHRPDLRQQLPALGELEFTAGGAPQRLVVTTIKAGPSIEFHDPTNDAETPAWRQLKFAEPDADGHVVLDFNRTINMWFAFTDHATCPRPSEGNTITVPVRAGERAAPPPPAATDPDRR</sequence>
<keyword evidence="3" id="KW-1185">Reference proteome</keyword>
<dbReference type="PANTHER" id="PTHR41913">
    <property type="entry name" value="DUF1684 DOMAIN-CONTAINING PROTEIN"/>
    <property type="match status" value="1"/>
</dbReference>
<reference evidence="2 3" key="1">
    <citation type="submission" date="2017-07" db="EMBL/GenBank/DDBJ databases">
        <title>Draft whole genome sequences of clinical Proprionibacteriaceae strains.</title>
        <authorList>
            <person name="Bernier A.-M."/>
            <person name="Bernard K."/>
            <person name="Domingo M.-C."/>
        </authorList>
    </citation>
    <scope>NUCLEOTIDE SEQUENCE [LARGE SCALE GENOMIC DNA]</scope>
    <source>
        <strain evidence="2 3">NML 030167</strain>
    </source>
</reference>
<protein>
    <submittedName>
        <fullName evidence="2">Transposase</fullName>
    </submittedName>
</protein>
<dbReference type="EMBL" id="NMVO01000014">
    <property type="protein sequence ID" value="OYO12879.1"/>
    <property type="molecule type" value="Genomic_DNA"/>
</dbReference>
<accession>A0A255GAD7</accession>
<dbReference type="PANTHER" id="PTHR41913:SF1">
    <property type="entry name" value="DUF1684 DOMAIN-CONTAINING PROTEIN"/>
    <property type="match status" value="1"/>
</dbReference>